<gene>
    <name evidence="2" type="ORF">Agabi119p4_1225</name>
</gene>
<feature type="compositionally biased region" description="Pro residues" evidence="1">
    <location>
        <begin position="198"/>
        <end position="210"/>
    </location>
</feature>
<feature type="compositionally biased region" description="Low complexity" evidence="1">
    <location>
        <begin position="51"/>
        <end position="62"/>
    </location>
</feature>
<feature type="region of interest" description="Disordered" evidence="1">
    <location>
        <begin position="284"/>
        <end position="366"/>
    </location>
</feature>
<feature type="compositionally biased region" description="Acidic residues" evidence="1">
    <location>
        <begin position="336"/>
        <end position="348"/>
    </location>
</feature>
<name>A0A8H7FCG4_AGABI</name>
<comment type="caution">
    <text evidence="2">The sequence shown here is derived from an EMBL/GenBank/DDBJ whole genome shotgun (WGS) entry which is preliminary data.</text>
</comment>
<feature type="region of interest" description="Disordered" evidence="1">
    <location>
        <begin position="1"/>
        <end position="63"/>
    </location>
</feature>
<dbReference type="EMBL" id="JABXXO010000001">
    <property type="protein sequence ID" value="KAF7785060.1"/>
    <property type="molecule type" value="Genomic_DNA"/>
</dbReference>
<reference evidence="2 3" key="1">
    <citation type="journal article" name="Sci. Rep.">
        <title>Telomere-to-telomere assembled and centromere annotated genomes of the two main subspecies of the button mushroom Agaricus bisporus reveal especially polymorphic chromosome ends.</title>
        <authorList>
            <person name="Sonnenberg A.S.M."/>
            <person name="Sedaghat-Telgerd N."/>
            <person name="Lavrijssen B."/>
            <person name="Ohm R.A."/>
            <person name="Hendrickx P.M."/>
            <person name="Scholtmeijer K."/>
            <person name="Baars J.J.P."/>
            <person name="van Peer A."/>
        </authorList>
    </citation>
    <scope>NUCLEOTIDE SEQUENCE [LARGE SCALE GENOMIC DNA]</scope>
    <source>
        <strain evidence="2 3">H119_p4</strain>
    </source>
</reference>
<feature type="compositionally biased region" description="Acidic residues" evidence="1">
    <location>
        <begin position="316"/>
        <end position="329"/>
    </location>
</feature>
<feature type="compositionally biased region" description="Acidic residues" evidence="1">
    <location>
        <begin position="287"/>
        <end position="299"/>
    </location>
</feature>
<dbReference type="Gene3D" id="1.10.10.60">
    <property type="entry name" value="Homeodomain-like"/>
    <property type="match status" value="1"/>
</dbReference>
<sequence>MLPQMNGFQARDFPPGFQPQQHQNHLQQQLPRPSLSPNNHWLNPMQPNPHPHFNQQQQQQPQLNSAWMNQMQQFSSGMSAMGFNPLIQQQLFQDALAMSQPVEAADEPLIVQVLLSAKKKKESYKEALNNLHGRNGHSASLWKDYYLDHKDHIDTWINMCLEKEKSHHRRPPPDAVKLQAQLLSPSSMPAPNSELKIPDPPTRSPSPPTRVIPQGRGNKYTEEDRHFFLQFISWRLKQDPSLTRNDLCNMLAEKAPHHSAMSWASHWSNRHDLPDKILAAARGESYVSDEDDDEDDDEPELIRPTKRRPQYRDLTTEDEDEEDEDEDDGQLNKPADDDDDGDDGDDDNEAIHHYTENQMGQKGEPFTEADLYMASKHAAKYNQWLDMSSKDRWESFSEQFQQRSAKSWAEYYRRNEDNILRLRKKLRKEVRKATSSNGL</sequence>
<feature type="region of interest" description="Disordered" evidence="1">
    <location>
        <begin position="185"/>
        <end position="219"/>
    </location>
</feature>
<feature type="compositionally biased region" description="Low complexity" evidence="1">
    <location>
        <begin position="18"/>
        <end position="31"/>
    </location>
</feature>
<protein>
    <submittedName>
        <fullName evidence="2">Uncharacterized protein</fullName>
    </submittedName>
</protein>
<accession>A0A8H7FCG4</accession>
<evidence type="ECO:0000313" key="2">
    <source>
        <dbReference type="EMBL" id="KAF7785060.1"/>
    </source>
</evidence>
<organism evidence="2 3">
    <name type="scientific">Agaricus bisporus var. burnettii</name>
    <dbReference type="NCBI Taxonomy" id="192524"/>
    <lineage>
        <taxon>Eukaryota</taxon>
        <taxon>Fungi</taxon>
        <taxon>Dikarya</taxon>
        <taxon>Basidiomycota</taxon>
        <taxon>Agaricomycotina</taxon>
        <taxon>Agaricomycetes</taxon>
        <taxon>Agaricomycetidae</taxon>
        <taxon>Agaricales</taxon>
        <taxon>Agaricineae</taxon>
        <taxon>Agaricaceae</taxon>
        <taxon>Agaricus</taxon>
    </lineage>
</organism>
<dbReference type="AlphaFoldDB" id="A0A8H7FCG4"/>
<proteinExistence type="predicted"/>
<evidence type="ECO:0000256" key="1">
    <source>
        <dbReference type="SAM" id="MobiDB-lite"/>
    </source>
</evidence>
<dbReference type="Proteomes" id="UP000629468">
    <property type="component" value="Unassembled WGS sequence"/>
</dbReference>
<evidence type="ECO:0000313" key="3">
    <source>
        <dbReference type="Proteomes" id="UP000629468"/>
    </source>
</evidence>